<dbReference type="InterPro" id="IPR003673">
    <property type="entry name" value="CoA-Trfase_fam_III"/>
</dbReference>
<dbReference type="InterPro" id="IPR023606">
    <property type="entry name" value="CoA-Trfase_III_dom_1_sf"/>
</dbReference>
<dbReference type="InterPro" id="IPR050483">
    <property type="entry name" value="CoA-transferase_III_domain"/>
</dbReference>
<dbReference type="Gene3D" id="3.40.50.10540">
    <property type="entry name" value="Crotonobetainyl-coa:carnitine coa-transferase, domain 1"/>
    <property type="match status" value="1"/>
</dbReference>
<evidence type="ECO:0000256" key="2">
    <source>
        <dbReference type="SAM" id="MobiDB-lite"/>
    </source>
</evidence>
<dbReference type="Gene3D" id="3.30.1540.10">
    <property type="entry name" value="formyl-coa transferase, domain 3"/>
    <property type="match status" value="1"/>
</dbReference>
<dbReference type="EMBL" id="VZOJ01000040">
    <property type="protein sequence ID" value="KAB0641110.1"/>
    <property type="molecule type" value="Genomic_DNA"/>
</dbReference>
<dbReference type="Proteomes" id="UP000430232">
    <property type="component" value="Unassembled WGS sequence"/>
</dbReference>
<proteinExistence type="predicted"/>
<dbReference type="PANTHER" id="PTHR48207">
    <property type="entry name" value="SUCCINATE--HYDROXYMETHYLGLUTARATE COA-TRANSFERASE"/>
    <property type="match status" value="1"/>
</dbReference>
<dbReference type="InterPro" id="IPR044855">
    <property type="entry name" value="CoA-Trfase_III_dom3_sf"/>
</dbReference>
<dbReference type="Proteomes" id="UP000494222">
    <property type="component" value="Unassembled WGS sequence"/>
</dbReference>
<evidence type="ECO:0000313" key="5">
    <source>
        <dbReference type="Proteomes" id="UP000430232"/>
    </source>
</evidence>
<reference evidence="4 6" key="2">
    <citation type="submission" date="2019-09" db="EMBL/GenBank/DDBJ databases">
        <authorList>
            <person name="Depoorter E."/>
        </authorList>
    </citation>
    <scope>NUCLEOTIDE SEQUENCE [LARGE SCALE GENOMIC DNA]</scope>
    <source>
        <strain evidence="4">LMG 24064</strain>
    </source>
</reference>
<evidence type="ECO:0000313" key="6">
    <source>
        <dbReference type="Proteomes" id="UP000494222"/>
    </source>
</evidence>
<dbReference type="SUPFAM" id="SSF89796">
    <property type="entry name" value="CoA-transferase family III (CaiB/BaiF)"/>
    <property type="match status" value="1"/>
</dbReference>
<evidence type="ECO:0000313" key="3">
    <source>
        <dbReference type="EMBL" id="KAB0641110.1"/>
    </source>
</evidence>
<dbReference type="OrthoDB" id="5294844at2"/>
<protein>
    <submittedName>
        <fullName evidence="3">CoA transferase</fullName>
    </submittedName>
</protein>
<evidence type="ECO:0000256" key="1">
    <source>
        <dbReference type="ARBA" id="ARBA00022679"/>
    </source>
</evidence>
<feature type="region of interest" description="Disordered" evidence="2">
    <location>
        <begin position="405"/>
        <end position="437"/>
    </location>
</feature>
<organism evidence="3 5">
    <name type="scientific">Burkholderia latens</name>
    <dbReference type="NCBI Taxonomy" id="488446"/>
    <lineage>
        <taxon>Bacteria</taxon>
        <taxon>Pseudomonadati</taxon>
        <taxon>Pseudomonadota</taxon>
        <taxon>Betaproteobacteria</taxon>
        <taxon>Burkholderiales</taxon>
        <taxon>Burkholderiaceae</taxon>
        <taxon>Burkholderia</taxon>
        <taxon>Burkholderia cepacia complex</taxon>
    </lineage>
</organism>
<dbReference type="EMBL" id="CABVPL010000016">
    <property type="protein sequence ID" value="VWB59476.1"/>
    <property type="molecule type" value="Genomic_DNA"/>
</dbReference>
<name>A0A6H9TLY5_9BURK</name>
<dbReference type="GO" id="GO:0008410">
    <property type="term" value="F:CoA-transferase activity"/>
    <property type="evidence" value="ECO:0007669"/>
    <property type="project" value="TreeGrafter"/>
</dbReference>
<dbReference type="AlphaFoldDB" id="A0A6H9TLY5"/>
<reference evidence="3 5" key="1">
    <citation type="submission" date="2019-09" db="EMBL/GenBank/DDBJ databases">
        <title>Draft genome sequences of 48 bacterial type strains from the CCUG.</title>
        <authorList>
            <person name="Tunovic T."/>
            <person name="Pineiro-Iglesias B."/>
            <person name="Unosson C."/>
            <person name="Inganas E."/>
            <person name="Ohlen M."/>
            <person name="Cardew S."/>
            <person name="Jensie-Markopoulos S."/>
            <person name="Salva-Serra F."/>
            <person name="Jaen-Luchoro D."/>
            <person name="Karlsson R."/>
            <person name="Svensson-Stadler L."/>
            <person name="Chun J."/>
            <person name="Moore E."/>
        </authorList>
    </citation>
    <scope>NUCLEOTIDE SEQUENCE [LARGE SCALE GENOMIC DNA]</scope>
    <source>
        <strain evidence="3 5">CCUG 54555</strain>
    </source>
</reference>
<dbReference type="PANTHER" id="PTHR48207:SF3">
    <property type="entry name" value="SUCCINATE--HYDROXYMETHYLGLUTARATE COA-TRANSFERASE"/>
    <property type="match status" value="1"/>
</dbReference>
<evidence type="ECO:0000313" key="4">
    <source>
        <dbReference type="EMBL" id="VWB59476.1"/>
    </source>
</evidence>
<dbReference type="GeneID" id="99790016"/>
<gene>
    <name evidence="4" type="ORF">BLA24064_02745</name>
    <name evidence="3" type="ORF">F7R21_16090</name>
</gene>
<keyword evidence="1 3" id="KW-0808">Transferase</keyword>
<accession>A0A6H9TLY5</accession>
<dbReference type="RefSeq" id="WP_151065243.1">
    <property type="nucleotide sequence ID" value="NZ_CABVPL010000016.1"/>
</dbReference>
<keyword evidence="5" id="KW-1185">Reference proteome</keyword>
<sequence length="437" mass="46763">MNDRQPASPLPYEGVRVIEMTHMVMGPTCGMLLADLGAEVIKIEPIAGDSTRALRGSGAGFFGMFNRNKKSVAVDVKDPRGLEIVRRLVATADVFSENFKSGTMERLGLGYSALSALNPRLVYVSHKGFLPGPYEHRTALDEVVQMMGGLAYMTGPEGRPLRAGSSVNDIMGGMFGAIGAMAALAQRERTGRGQQVQSSLFENNVFLVAQHMMQFAVTGQAASPMPSRISAWAVYDVFSVKGGEQIFLAVVSDTQWALFCDAFGFTALKDDARLATNNLRVQAREWLLPELRARLAVRSADEIGAIFELIGLPYAPITKPQDLFDDPHLLATGGLEAVTLPADASCAGRPVDTRTALLPLTLAGERLRLRAAPPALGQDTCALLGELGYTPDDARALIEAGVVAGPQERRAEWQPPGMSGEPEAPADRPSPNEVASA</sequence>
<dbReference type="Pfam" id="PF02515">
    <property type="entry name" value="CoA_transf_3"/>
    <property type="match status" value="1"/>
</dbReference>